<reference evidence="4" key="1">
    <citation type="submission" date="2023-07" db="EMBL/GenBank/DDBJ databases">
        <title>Dyadobacter sp. nov 'subterranea' isolated from contaminted grondwater.</title>
        <authorList>
            <person name="Szabo I."/>
            <person name="Al-Omari J."/>
            <person name="Szerdahelyi S.G."/>
            <person name="Rado J."/>
        </authorList>
    </citation>
    <scope>NUCLEOTIDE SEQUENCE [LARGE SCALE GENOMIC DNA]</scope>
    <source>
        <strain evidence="4">UP-52</strain>
    </source>
</reference>
<keyword evidence="1" id="KW-0472">Membrane</keyword>
<organism evidence="3 4">
    <name type="scientific">Dyadobacter subterraneus</name>
    <dbReference type="NCBI Taxonomy" id="2773304"/>
    <lineage>
        <taxon>Bacteria</taxon>
        <taxon>Pseudomonadati</taxon>
        <taxon>Bacteroidota</taxon>
        <taxon>Cytophagia</taxon>
        <taxon>Cytophagales</taxon>
        <taxon>Spirosomataceae</taxon>
        <taxon>Dyadobacter</taxon>
    </lineage>
</organism>
<keyword evidence="1" id="KW-1133">Transmembrane helix</keyword>
<evidence type="ECO:0000256" key="1">
    <source>
        <dbReference type="SAM" id="Phobius"/>
    </source>
</evidence>
<proteinExistence type="predicted"/>
<comment type="caution">
    <text evidence="3">The sequence shown here is derived from an EMBL/GenBank/DDBJ whole genome shotgun (WGS) entry which is preliminary data.</text>
</comment>
<protein>
    <submittedName>
        <fullName evidence="3">MCP four helix bundle domain-containing protein</fullName>
    </submittedName>
</protein>
<evidence type="ECO:0000313" key="3">
    <source>
        <dbReference type="EMBL" id="MBE9464343.1"/>
    </source>
</evidence>
<feature type="transmembrane region" description="Helical" evidence="1">
    <location>
        <begin position="191"/>
        <end position="211"/>
    </location>
</feature>
<dbReference type="EMBL" id="JACYGY010000001">
    <property type="protein sequence ID" value="MBE9464343.1"/>
    <property type="molecule type" value="Genomic_DNA"/>
</dbReference>
<evidence type="ECO:0000313" key="4">
    <source>
        <dbReference type="Proteomes" id="UP000634134"/>
    </source>
</evidence>
<keyword evidence="1" id="KW-0812">Transmembrane</keyword>
<accession>A0ABR9WG22</accession>
<keyword evidence="4" id="KW-1185">Reference proteome</keyword>
<feature type="domain" description="Chemotaxis methyl-accepting receptor HlyB-like 4HB MCP" evidence="2">
    <location>
        <begin position="7"/>
        <end position="182"/>
    </location>
</feature>
<gene>
    <name evidence="3" type="ORF">IEE83_20855</name>
</gene>
<name>A0ABR9WG22_9BACT</name>
<dbReference type="InterPro" id="IPR024478">
    <property type="entry name" value="HlyB_4HB_MCP"/>
</dbReference>
<sequence>MKWSFIIQQKFKASLLLGGIMVTIILGTVLSRNNIEGIDKSFSSIYQDRLIPATTIIYLTENLYNKRLSLEKYLFSEDHIENATIDLQLNRYNKNLDSLTTAFEKTYLIEEEARILANFRDMAEAYILLEKQIIDEHRFGDSAKAKEMFEGVGVLTFQNSLAHLNELAKIQSQVGNTLMQKSRIDFAGFEILSFLQIALAVILGLIILVLIKNSRIINKPDILKTKGQNFHLN</sequence>
<dbReference type="Pfam" id="PF12729">
    <property type="entry name" value="4HB_MCP_1"/>
    <property type="match status" value="1"/>
</dbReference>
<evidence type="ECO:0000259" key="2">
    <source>
        <dbReference type="Pfam" id="PF12729"/>
    </source>
</evidence>
<dbReference type="Proteomes" id="UP000634134">
    <property type="component" value="Unassembled WGS sequence"/>
</dbReference>
<dbReference type="RefSeq" id="WP_194122416.1">
    <property type="nucleotide sequence ID" value="NZ_JACYGY010000001.1"/>
</dbReference>